<feature type="domain" description="HTH luxR-type" evidence="1">
    <location>
        <begin position="344"/>
        <end position="409"/>
    </location>
</feature>
<dbReference type="SUPFAM" id="SSF52540">
    <property type="entry name" value="P-loop containing nucleoside triphosphate hydrolases"/>
    <property type="match status" value="1"/>
</dbReference>
<dbReference type="InterPro" id="IPR036388">
    <property type="entry name" value="WH-like_DNA-bd_sf"/>
</dbReference>
<keyword evidence="3" id="KW-1185">Reference proteome</keyword>
<dbReference type="EMBL" id="BAABAL010000012">
    <property type="protein sequence ID" value="GAA4009977.1"/>
    <property type="molecule type" value="Genomic_DNA"/>
</dbReference>
<dbReference type="Gene3D" id="3.40.50.300">
    <property type="entry name" value="P-loop containing nucleotide triphosphate hydrolases"/>
    <property type="match status" value="1"/>
</dbReference>
<dbReference type="Pfam" id="PF05729">
    <property type="entry name" value="NACHT"/>
    <property type="match status" value="1"/>
</dbReference>
<dbReference type="Gene3D" id="1.10.10.10">
    <property type="entry name" value="Winged helix-like DNA-binding domain superfamily/Winged helix DNA-binding domain"/>
    <property type="match status" value="1"/>
</dbReference>
<dbReference type="PANTHER" id="PTHR47691:SF3">
    <property type="entry name" value="HTH-TYPE TRANSCRIPTIONAL REGULATOR RV0890C-RELATED"/>
    <property type="match status" value="1"/>
</dbReference>
<dbReference type="RefSeq" id="WP_344876033.1">
    <property type="nucleotide sequence ID" value="NZ_BAABAL010000012.1"/>
</dbReference>
<proteinExistence type="predicted"/>
<dbReference type="Pfam" id="PF00196">
    <property type="entry name" value="GerE"/>
    <property type="match status" value="1"/>
</dbReference>
<evidence type="ECO:0000313" key="2">
    <source>
        <dbReference type="EMBL" id="GAA4009977.1"/>
    </source>
</evidence>
<protein>
    <recommendedName>
        <fullName evidence="1">HTH luxR-type domain-containing protein</fullName>
    </recommendedName>
</protein>
<dbReference type="Proteomes" id="UP001501747">
    <property type="component" value="Unassembled WGS sequence"/>
</dbReference>
<dbReference type="SMART" id="SM00421">
    <property type="entry name" value="HTH_LUXR"/>
    <property type="match status" value="1"/>
</dbReference>
<dbReference type="PANTHER" id="PTHR47691">
    <property type="entry name" value="REGULATOR-RELATED"/>
    <property type="match status" value="1"/>
</dbReference>
<dbReference type="InterPro" id="IPR007111">
    <property type="entry name" value="NACHT_NTPase"/>
</dbReference>
<dbReference type="InterPro" id="IPR016032">
    <property type="entry name" value="Sig_transdc_resp-reg_C-effctor"/>
</dbReference>
<dbReference type="Pfam" id="PF25872">
    <property type="entry name" value="HTH_77"/>
    <property type="match status" value="1"/>
</dbReference>
<accession>A0ABP7SCV6</accession>
<sequence length="414" mass="43872">MATPPQAIADSHGQHRDAAQALRRYGATTLHGPPGTGKTRLAHHVLNTMMTTGVVDAALWVSMTGLVRGRHPADLVAEAMSAPRTEVAEALRRRRTLLVLDGAEQAVRPLSWLVPEWLENAPGTRVLVTSRRLLSGPIEHAVPMRGFSTAGGADSPAVRYLVGRAGAVGIGLSAREAGALDLCRALDGVPAALDLAASALRTRPAAVLAQDPDGVLFGGPGARSGFVRGLREQFWSCSAVQRVLWRQLSVLSRGFDLDEAERVGAGGRVDRDAIARLLAELLSASVIVLDRDPRGRARYRMMAPQRLLGRRELRGAREEVPFAARRRARSPRRVSRSLASGTLAAAGIAGLTARQREVALLVADGASNSEIGDALGITTRTAECHVRGILRSLALPNRAALAAAVAHSAPPQSH</sequence>
<dbReference type="InterPro" id="IPR027417">
    <property type="entry name" value="P-loop_NTPase"/>
</dbReference>
<dbReference type="SUPFAM" id="SSF46894">
    <property type="entry name" value="C-terminal effector domain of the bipartite response regulators"/>
    <property type="match status" value="1"/>
</dbReference>
<reference evidence="3" key="1">
    <citation type="journal article" date="2019" name="Int. J. Syst. Evol. Microbiol.">
        <title>The Global Catalogue of Microorganisms (GCM) 10K type strain sequencing project: providing services to taxonomists for standard genome sequencing and annotation.</title>
        <authorList>
            <consortium name="The Broad Institute Genomics Platform"/>
            <consortium name="The Broad Institute Genome Sequencing Center for Infectious Disease"/>
            <person name="Wu L."/>
            <person name="Ma J."/>
        </authorList>
    </citation>
    <scope>NUCLEOTIDE SEQUENCE [LARGE SCALE GENOMIC DNA]</scope>
    <source>
        <strain evidence="3">JCM 17342</strain>
    </source>
</reference>
<organism evidence="2 3">
    <name type="scientific">Allokutzneria multivorans</name>
    <dbReference type="NCBI Taxonomy" id="1142134"/>
    <lineage>
        <taxon>Bacteria</taxon>
        <taxon>Bacillati</taxon>
        <taxon>Actinomycetota</taxon>
        <taxon>Actinomycetes</taxon>
        <taxon>Pseudonocardiales</taxon>
        <taxon>Pseudonocardiaceae</taxon>
        <taxon>Allokutzneria</taxon>
    </lineage>
</organism>
<comment type="caution">
    <text evidence="2">The sequence shown here is derived from an EMBL/GenBank/DDBJ whole genome shotgun (WGS) entry which is preliminary data.</text>
</comment>
<dbReference type="PRINTS" id="PR00364">
    <property type="entry name" value="DISEASERSIST"/>
</dbReference>
<name>A0ABP7SCV6_9PSEU</name>
<evidence type="ECO:0000259" key="1">
    <source>
        <dbReference type="PROSITE" id="PS50043"/>
    </source>
</evidence>
<dbReference type="PRINTS" id="PR00038">
    <property type="entry name" value="HTHLUXR"/>
</dbReference>
<gene>
    <name evidence="2" type="ORF">GCM10022247_35150</name>
</gene>
<dbReference type="PROSITE" id="PS50043">
    <property type="entry name" value="HTH_LUXR_2"/>
    <property type="match status" value="1"/>
</dbReference>
<dbReference type="InterPro" id="IPR000792">
    <property type="entry name" value="Tscrpt_reg_LuxR_C"/>
</dbReference>
<dbReference type="CDD" id="cd06170">
    <property type="entry name" value="LuxR_C_like"/>
    <property type="match status" value="1"/>
</dbReference>
<evidence type="ECO:0000313" key="3">
    <source>
        <dbReference type="Proteomes" id="UP001501747"/>
    </source>
</evidence>
<dbReference type="InterPro" id="IPR058852">
    <property type="entry name" value="HTH_77"/>
</dbReference>